<name>A0A5J4T437_9EUKA</name>
<organism evidence="2 3">
    <name type="scientific">Streblomastix strix</name>
    <dbReference type="NCBI Taxonomy" id="222440"/>
    <lineage>
        <taxon>Eukaryota</taxon>
        <taxon>Metamonada</taxon>
        <taxon>Preaxostyla</taxon>
        <taxon>Oxymonadida</taxon>
        <taxon>Streblomastigidae</taxon>
        <taxon>Streblomastix</taxon>
    </lineage>
</organism>
<dbReference type="EMBL" id="SNRW01038862">
    <property type="protein sequence ID" value="KAA6353047.1"/>
    <property type="molecule type" value="Genomic_DNA"/>
</dbReference>
<comment type="caution">
    <text evidence="2">The sequence shown here is derived from an EMBL/GenBank/DDBJ whole genome shotgun (WGS) entry which is preliminary data.</text>
</comment>
<feature type="compositionally biased region" description="Polar residues" evidence="1">
    <location>
        <begin position="1"/>
        <end position="12"/>
    </location>
</feature>
<accession>A0A5J4T437</accession>
<gene>
    <name evidence="2" type="ORF">EZS28_051427</name>
</gene>
<proteinExistence type="predicted"/>
<feature type="region of interest" description="Disordered" evidence="1">
    <location>
        <begin position="1"/>
        <end position="23"/>
    </location>
</feature>
<dbReference type="Proteomes" id="UP000324800">
    <property type="component" value="Unassembled WGS sequence"/>
</dbReference>
<sequence length="91" mass="9836">MCQTPDHSPHANSGSSRTSISSSISPHLVSDASVVGIHFGMCLAKHLGELLFTCSFHHFKSPNILLVILLIAIHPPRHNAADFIKLIALQC</sequence>
<evidence type="ECO:0000313" key="3">
    <source>
        <dbReference type="Proteomes" id="UP000324800"/>
    </source>
</evidence>
<protein>
    <submittedName>
        <fullName evidence="2">Uncharacterized protein</fullName>
    </submittedName>
</protein>
<dbReference type="AlphaFoldDB" id="A0A5J4T437"/>
<evidence type="ECO:0000256" key="1">
    <source>
        <dbReference type="SAM" id="MobiDB-lite"/>
    </source>
</evidence>
<feature type="compositionally biased region" description="Low complexity" evidence="1">
    <location>
        <begin position="13"/>
        <end position="23"/>
    </location>
</feature>
<evidence type="ECO:0000313" key="2">
    <source>
        <dbReference type="EMBL" id="KAA6353047.1"/>
    </source>
</evidence>
<reference evidence="2 3" key="1">
    <citation type="submission" date="2019-03" db="EMBL/GenBank/DDBJ databases">
        <title>Single cell metagenomics reveals metabolic interactions within the superorganism composed of flagellate Streblomastix strix and complex community of Bacteroidetes bacteria on its surface.</title>
        <authorList>
            <person name="Treitli S.C."/>
            <person name="Kolisko M."/>
            <person name="Husnik F."/>
            <person name="Keeling P."/>
            <person name="Hampl V."/>
        </authorList>
    </citation>
    <scope>NUCLEOTIDE SEQUENCE [LARGE SCALE GENOMIC DNA]</scope>
    <source>
        <strain evidence="2">ST1C</strain>
    </source>
</reference>